<evidence type="ECO:0008006" key="5">
    <source>
        <dbReference type="Google" id="ProtNLM"/>
    </source>
</evidence>
<dbReference type="RefSeq" id="WP_344166517.1">
    <property type="nucleotide sequence ID" value="NZ_BAAARY010000001.1"/>
</dbReference>
<sequence>MPLLRGIGYLISGLVYALGALTRAGVGAGRAAGALKRDAAGDARRLRLVNLHVAAVIGDVLVVVGSVRALIHPTLAVTDRARLVWLAAGAVAVLAVLAPVAGPVLDRWRSGRRLSLAGLLLARAALAWLAASGGASLPATAGALLALSALTVAVRAPDTERLAPGDAARFGMTVHITAVATAALVAPLAILAMWIEPGWPTRAAAVVFLAGAALAARLPARDPTTDAQPMPWRAGPFRRPGWPVTTAALLARGATAYLLVRFVDALLVGELATGAPNTALAATALLVTVGAVISATIVGRARPRRAALVATTALTLTAATAAVAASRPTIGAAVATLVAATVLGGLSWAAAEAAGATPDAPDAWRAERHGWGAVVAAAAIAAALVPTPWPTALAVVSGTLLLGATTAAVIRRRAIAGAAPGAGTAGTDTTRPEPGGPTLPAARSPRPDSAPAGPPVGGPAAPPGFHLYRPSKPTPSSDAPPENTP</sequence>
<feature type="transmembrane region" description="Helical" evidence="2">
    <location>
        <begin position="83"/>
        <end position="102"/>
    </location>
</feature>
<keyword evidence="2" id="KW-0812">Transmembrane</keyword>
<proteinExistence type="predicted"/>
<organism evidence="3 4">
    <name type="scientific">Pilimelia columellifera subsp. columellifera</name>
    <dbReference type="NCBI Taxonomy" id="706583"/>
    <lineage>
        <taxon>Bacteria</taxon>
        <taxon>Bacillati</taxon>
        <taxon>Actinomycetota</taxon>
        <taxon>Actinomycetes</taxon>
        <taxon>Micromonosporales</taxon>
        <taxon>Micromonosporaceae</taxon>
        <taxon>Pilimelia</taxon>
    </lineage>
</organism>
<feature type="transmembrane region" description="Helical" evidence="2">
    <location>
        <begin position="49"/>
        <end position="71"/>
    </location>
</feature>
<accession>A0ABP6AA15</accession>
<feature type="compositionally biased region" description="Low complexity" evidence="1">
    <location>
        <begin position="440"/>
        <end position="451"/>
    </location>
</feature>
<evidence type="ECO:0000313" key="3">
    <source>
        <dbReference type="EMBL" id="GAA2509713.1"/>
    </source>
</evidence>
<evidence type="ECO:0000313" key="4">
    <source>
        <dbReference type="Proteomes" id="UP001499978"/>
    </source>
</evidence>
<comment type="caution">
    <text evidence="3">The sequence shown here is derived from an EMBL/GenBank/DDBJ whole genome shotgun (WGS) entry which is preliminary data.</text>
</comment>
<dbReference type="InterPro" id="IPR036259">
    <property type="entry name" value="MFS_trans_sf"/>
</dbReference>
<feature type="transmembrane region" description="Helical" evidence="2">
    <location>
        <begin position="201"/>
        <end position="220"/>
    </location>
</feature>
<evidence type="ECO:0000256" key="2">
    <source>
        <dbReference type="SAM" id="Phobius"/>
    </source>
</evidence>
<keyword evidence="2" id="KW-0472">Membrane</keyword>
<feature type="transmembrane region" description="Helical" evidence="2">
    <location>
        <begin position="330"/>
        <end position="349"/>
    </location>
</feature>
<reference evidence="4" key="1">
    <citation type="journal article" date="2019" name="Int. J. Syst. Evol. Microbiol.">
        <title>The Global Catalogue of Microorganisms (GCM) 10K type strain sequencing project: providing services to taxonomists for standard genome sequencing and annotation.</title>
        <authorList>
            <consortium name="The Broad Institute Genomics Platform"/>
            <consortium name="The Broad Institute Genome Sequencing Center for Infectious Disease"/>
            <person name="Wu L."/>
            <person name="Ma J."/>
        </authorList>
    </citation>
    <scope>NUCLEOTIDE SEQUENCE [LARGE SCALE GENOMIC DNA]</scope>
    <source>
        <strain evidence="4">JCM 3367</strain>
    </source>
</reference>
<keyword evidence="4" id="KW-1185">Reference proteome</keyword>
<gene>
    <name evidence="3" type="ORF">GCM10010201_00290</name>
</gene>
<dbReference type="SUPFAM" id="SSF103473">
    <property type="entry name" value="MFS general substrate transporter"/>
    <property type="match status" value="1"/>
</dbReference>
<name>A0ABP6AA15_9ACTN</name>
<feature type="transmembrane region" description="Helical" evidence="2">
    <location>
        <begin position="306"/>
        <end position="324"/>
    </location>
</feature>
<feature type="transmembrane region" description="Helical" evidence="2">
    <location>
        <begin position="6"/>
        <end position="28"/>
    </location>
</feature>
<feature type="transmembrane region" description="Helical" evidence="2">
    <location>
        <begin position="370"/>
        <end position="386"/>
    </location>
</feature>
<feature type="region of interest" description="Disordered" evidence="1">
    <location>
        <begin position="419"/>
        <end position="485"/>
    </location>
</feature>
<protein>
    <recommendedName>
        <fullName evidence="5">MFS transporter</fullName>
    </recommendedName>
</protein>
<keyword evidence="2" id="KW-1133">Transmembrane helix</keyword>
<feature type="compositionally biased region" description="Pro residues" evidence="1">
    <location>
        <begin position="452"/>
        <end position="462"/>
    </location>
</feature>
<evidence type="ECO:0000256" key="1">
    <source>
        <dbReference type="SAM" id="MobiDB-lite"/>
    </source>
</evidence>
<feature type="transmembrane region" description="Helical" evidence="2">
    <location>
        <begin position="241"/>
        <end position="260"/>
    </location>
</feature>
<feature type="compositionally biased region" description="Low complexity" evidence="1">
    <location>
        <begin position="419"/>
        <end position="429"/>
    </location>
</feature>
<dbReference type="EMBL" id="BAAARY010000001">
    <property type="protein sequence ID" value="GAA2509713.1"/>
    <property type="molecule type" value="Genomic_DNA"/>
</dbReference>
<feature type="transmembrane region" description="Helical" evidence="2">
    <location>
        <begin position="174"/>
        <end position="195"/>
    </location>
</feature>
<feature type="transmembrane region" description="Helical" evidence="2">
    <location>
        <begin position="280"/>
        <end position="299"/>
    </location>
</feature>
<dbReference type="Proteomes" id="UP001499978">
    <property type="component" value="Unassembled WGS sequence"/>
</dbReference>